<name>A0A4V2UXG9_9HYPH</name>
<dbReference type="Pfam" id="PF13641">
    <property type="entry name" value="Glyco_tranf_2_3"/>
    <property type="match status" value="1"/>
</dbReference>
<evidence type="ECO:0000313" key="2">
    <source>
        <dbReference type="EMBL" id="TCT03508.1"/>
    </source>
</evidence>
<feature type="region of interest" description="Disordered" evidence="1">
    <location>
        <begin position="668"/>
        <end position="688"/>
    </location>
</feature>
<dbReference type="Gene3D" id="3.90.550.10">
    <property type="entry name" value="Spore Coat Polysaccharide Biosynthesis Protein SpsA, Chain A"/>
    <property type="match status" value="2"/>
</dbReference>
<comment type="caution">
    <text evidence="2">The sequence shown here is derived from an EMBL/GenBank/DDBJ whole genome shotgun (WGS) entry which is preliminary data.</text>
</comment>
<dbReference type="AlphaFoldDB" id="A0A4V2UXG9"/>
<accession>A0A4V2UXG9</accession>
<keyword evidence="2" id="KW-0808">Transferase</keyword>
<evidence type="ECO:0000256" key="1">
    <source>
        <dbReference type="SAM" id="MobiDB-lite"/>
    </source>
</evidence>
<dbReference type="GO" id="GO:0016740">
    <property type="term" value="F:transferase activity"/>
    <property type="evidence" value="ECO:0007669"/>
    <property type="project" value="UniProtKB-KW"/>
</dbReference>
<gene>
    <name evidence="2" type="ORF">EDC64_10958</name>
</gene>
<feature type="compositionally biased region" description="Basic residues" evidence="1">
    <location>
        <begin position="671"/>
        <end position="687"/>
    </location>
</feature>
<dbReference type="PANTHER" id="PTHR43179:SF7">
    <property type="entry name" value="RHAMNOSYLTRANSFERASE WBBL"/>
    <property type="match status" value="1"/>
</dbReference>
<keyword evidence="3" id="KW-1185">Reference proteome</keyword>
<dbReference type="SUPFAM" id="SSF53448">
    <property type="entry name" value="Nucleotide-diphospho-sugar transferases"/>
    <property type="match status" value="2"/>
</dbReference>
<dbReference type="PANTHER" id="PTHR43179">
    <property type="entry name" value="RHAMNOSYLTRANSFERASE WBBL"/>
    <property type="match status" value="1"/>
</dbReference>
<dbReference type="EMBL" id="SMAI01000009">
    <property type="protein sequence ID" value="TCT03508.1"/>
    <property type="molecule type" value="Genomic_DNA"/>
</dbReference>
<organism evidence="2 3">
    <name type="scientific">Aquabacter spiritensis</name>
    <dbReference type="NCBI Taxonomy" id="933073"/>
    <lineage>
        <taxon>Bacteria</taxon>
        <taxon>Pseudomonadati</taxon>
        <taxon>Pseudomonadota</taxon>
        <taxon>Alphaproteobacteria</taxon>
        <taxon>Hyphomicrobiales</taxon>
        <taxon>Xanthobacteraceae</taxon>
        <taxon>Aquabacter</taxon>
    </lineage>
</organism>
<sequence>MLQGGMVRAVSAESASRPPESSHPFGTIPPIWLRAEPLPGGARRHALPLAFKLQLFSSGRAVALEIGGADPEAVIRLDILAADGRVVGTSRVSGRFAAVFLPRGAAAIRSEGGGEVRLGVFPRSKIGLKLHAFLRGAFPAQSAHRRWRTAAAEARDLRGMHATLIEASPAREGEQAVRYRRYRSRHVEDFGSPVPPRTDLHLTFIGRLEGAAADAAARLAALERQTDADWSWIAILPAAADPALAAFANDTLVRHPKVRLLITDAPPAASINAALAEVADGLVACLPDAGLPLRDAVAMLRATFAAHPDCRLAYTDEERLGPEGEPVGGLFKPAFNRHLLRAGDYLGDLVAIRSRVVADLGGLRPDFGAAARYDLLLRALETGPSTTVRHIPRVAFSAPERARDCGAPPDPVQAARALEAALGTPVEIAAAGRLRAHARVPQPPPLVSIVIPTRDRADLLGTALRSLIALTSYRAFEIVIVDNGSVEPQTFALFEETKAAWPDTRIVRDDGSFNYPRICNAGVAEARGSILCLLNNDIEIVDPGWLDEMVGLVVEPRTGIVGAKLLFPDRTTQHAGVVVGLFRYAAHWFVHAAADVPGPFARLVCRNNVSAVTGACLMIRRACWDTIGPLDAVRFAEDCNDIDLCLRARRAGFEVVFTPYAQLIHHESASRGRKRSRSHRNRLKAQRQRMEDLWGTDTLVDPHYNPNLSRTSLHAALAAAPEGPRHARTDEI</sequence>
<proteinExistence type="predicted"/>
<dbReference type="CDD" id="cd04186">
    <property type="entry name" value="GT_2_like_c"/>
    <property type="match status" value="1"/>
</dbReference>
<reference evidence="2 3" key="1">
    <citation type="submission" date="2019-03" db="EMBL/GenBank/DDBJ databases">
        <title>Genomic Encyclopedia of Type Strains, Phase IV (KMG-IV): sequencing the most valuable type-strain genomes for metagenomic binning, comparative biology and taxonomic classification.</title>
        <authorList>
            <person name="Goeker M."/>
        </authorList>
    </citation>
    <scope>NUCLEOTIDE SEQUENCE [LARGE SCALE GENOMIC DNA]</scope>
    <source>
        <strain evidence="2 3">DSM 9035</strain>
    </source>
</reference>
<protein>
    <submittedName>
        <fullName evidence="2">GT2 family glycosyltransferase</fullName>
    </submittedName>
</protein>
<dbReference type="InterPro" id="IPR029044">
    <property type="entry name" value="Nucleotide-diphossugar_trans"/>
</dbReference>
<evidence type="ECO:0000313" key="3">
    <source>
        <dbReference type="Proteomes" id="UP000294664"/>
    </source>
</evidence>
<dbReference type="Proteomes" id="UP000294664">
    <property type="component" value="Unassembled WGS sequence"/>
</dbReference>